<evidence type="ECO:0000256" key="8">
    <source>
        <dbReference type="ARBA" id="ARBA00023306"/>
    </source>
</evidence>
<comment type="subcellular location">
    <subcellularLocation>
        <location evidence="1">Nucleus</location>
    </subcellularLocation>
</comment>
<keyword evidence="5" id="KW-0863">Zinc-finger</keyword>
<gene>
    <name evidence="13" type="ORF">AKO1_000065</name>
</gene>
<comment type="similarity">
    <text evidence="2">Belongs to the acetyltransferase family. ECO subfamily.</text>
</comment>
<keyword evidence="4" id="KW-0479">Metal-binding</keyword>
<evidence type="ECO:0000313" key="14">
    <source>
        <dbReference type="Proteomes" id="UP001431209"/>
    </source>
</evidence>
<evidence type="ECO:0000259" key="11">
    <source>
        <dbReference type="Pfam" id="PF13878"/>
    </source>
</evidence>
<dbReference type="EMBL" id="JAOPGA020001377">
    <property type="protein sequence ID" value="KAL0487860.1"/>
    <property type="molecule type" value="Genomic_DNA"/>
</dbReference>
<dbReference type="InterPro" id="IPR028005">
    <property type="entry name" value="AcTrfase_ESCO_Znf_dom"/>
</dbReference>
<evidence type="ECO:0000256" key="2">
    <source>
        <dbReference type="ARBA" id="ARBA00005816"/>
    </source>
</evidence>
<keyword evidence="14" id="KW-1185">Reference proteome</keyword>
<dbReference type="GO" id="GO:0007064">
    <property type="term" value="P:mitotic sister chromatid cohesion"/>
    <property type="evidence" value="ECO:0007669"/>
    <property type="project" value="TreeGrafter"/>
</dbReference>
<dbReference type="GO" id="GO:0005634">
    <property type="term" value="C:nucleus"/>
    <property type="evidence" value="ECO:0007669"/>
    <property type="project" value="UniProtKB-SubCell"/>
</dbReference>
<accession>A0AAW2ZGC2</accession>
<evidence type="ECO:0000256" key="9">
    <source>
        <dbReference type="ARBA" id="ARBA00023315"/>
    </source>
</evidence>
<name>A0AAW2ZGC2_9EUKA</name>
<feature type="compositionally biased region" description="Polar residues" evidence="10">
    <location>
        <begin position="13"/>
        <end position="27"/>
    </location>
</feature>
<keyword evidence="7" id="KW-0539">Nucleus</keyword>
<comment type="caution">
    <text evidence="13">The sequence shown here is derived from an EMBL/GenBank/DDBJ whole genome shotgun (WGS) entry which is preliminary data.</text>
</comment>
<dbReference type="Pfam" id="PF13878">
    <property type="entry name" value="zf-C2H2_3"/>
    <property type="match status" value="1"/>
</dbReference>
<evidence type="ECO:0000259" key="12">
    <source>
        <dbReference type="Pfam" id="PF13880"/>
    </source>
</evidence>
<dbReference type="PANTHER" id="PTHR45884">
    <property type="entry name" value="N-ACETYLTRANSFERASE ECO"/>
    <property type="match status" value="1"/>
</dbReference>
<dbReference type="AlphaFoldDB" id="A0AAW2ZGC2"/>
<dbReference type="GO" id="GO:0000785">
    <property type="term" value="C:chromatin"/>
    <property type="evidence" value="ECO:0007669"/>
    <property type="project" value="TreeGrafter"/>
</dbReference>
<evidence type="ECO:0000256" key="7">
    <source>
        <dbReference type="ARBA" id="ARBA00023242"/>
    </source>
</evidence>
<reference evidence="13 14" key="1">
    <citation type="submission" date="2024-03" db="EMBL/GenBank/DDBJ databases">
        <title>The Acrasis kona genome and developmental transcriptomes reveal deep origins of eukaryotic multicellular pathways.</title>
        <authorList>
            <person name="Sheikh S."/>
            <person name="Fu C.-J."/>
            <person name="Brown M.W."/>
            <person name="Baldauf S.L."/>
        </authorList>
    </citation>
    <scope>NUCLEOTIDE SEQUENCE [LARGE SCALE GENOMIC DNA]</scope>
    <source>
        <strain evidence="13 14">ATCC MYA-3509</strain>
    </source>
</reference>
<keyword evidence="3" id="KW-0808">Transferase</keyword>
<feature type="region of interest" description="Disordered" evidence="10">
    <location>
        <begin position="13"/>
        <end position="41"/>
    </location>
</feature>
<keyword evidence="8" id="KW-0131">Cell cycle</keyword>
<evidence type="ECO:0000256" key="1">
    <source>
        <dbReference type="ARBA" id="ARBA00004123"/>
    </source>
</evidence>
<evidence type="ECO:0000256" key="5">
    <source>
        <dbReference type="ARBA" id="ARBA00022771"/>
    </source>
</evidence>
<keyword evidence="6" id="KW-0862">Zinc</keyword>
<dbReference type="InterPro" id="IPR028009">
    <property type="entry name" value="ESCO_Acetyltransf_dom"/>
</dbReference>
<evidence type="ECO:0000256" key="4">
    <source>
        <dbReference type="ARBA" id="ARBA00022723"/>
    </source>
</evidence>
<feature type="domain" description="N-acetyltransferase ESCO zinc-finger" evidence="11">
    <location>
        <begin position="78"/>
        <end position="115"/>
    </location>
</feature>
<evidence type="ECO:0000256" key="10">
    <source>
        <dbReference type="SAM" id="MobiDB-lite"/>
    </source>
</evidence>
<dbReference type="Pfam" id="PF13880">
    <property type="entry name" value="Acetyltransf_13"/>
    <property type="match status" value="1"/>
</dbReference>
<organism evidence="13 14">
    <name type="scientific">Acrasis kona</name>
    <dbReference type="NCBI Taxonomy" id="1008807"/>
    <lineage>
        <taxon>Eukaryota</taxon>
        <taxon>Discoba</taxon>
        <taxon>Heterolobosea</taxon>
        <taxon>Tetramitia</taxon>
        <taxon>Eutetramitia</taxon>
        <taxon>Acrasidae</taxon>
        <taxon>Acrasis</taxon>
    </lineage>
</organism>
<dbReference type="Proteomes" id="UP001431209">
    <property type="component" value="Unassembled WGS sequence"/>
</dbReference>
<protein>
    <submittedName>
        <fullName evidence="13">N-acetyltransferase ESCO</fullName>
    </submittedName>
</protein>
<evidence type="ECO:0000313" key="13">
    <source>
        <dbReference type="EMBL" id="KAL0487860.1"/>
    </source>
</evidence>
<dbReference type="PANTHER" id="PTHR45884:SF2">
    <property type="entry name" value="N-ACETYLTRANSFERASE ECO"/>
    <property type="match status" value="1"/>
</dbReference>
<dbReference type="GO" id="GO:0061733">
    <property type="term" value="F:protein-lysine-acetyltransferase activity"/>
    <property type="evidence" value="ECO:0007669"/>
    <property type="project" value="TreeGrafter"/>
</dbReference>
<proteinExistence type="inferred from homology"/>
<feature type="domain" description="N-acetyltransferase ESCO acetyl-transferase" evidence="12">
    <location>
        <begin position="249"/>
        <end position="316"/>
    </location>
</feature>
<evidence type="ECO:0000256" key="6">
    <source>
        <dbReference type="ARBA" id="ARBA00022833"/>
    </source>
</evidence>
<evidence type="ECO:0000256" key="3">
    <source>
        <dbReference type="ARBA" id="ARBA00022679"/>
    </source>
</evidence>
<keyword evidence="9" id="KW-0012">Acyltransferase</keyword>
<sequence length="320" mass="36261">MTVNSKQTTLNAFFKQGQASNNTKPTQTSTTPIRKPRKTKTHTSIFTKAVGATTLDIERTEPTTPIPRQSPLKKKLTQLCIDAGQSSLKTITCKLCCMVYMLGEPEDEAMHRKFCCGAEKSDVKKGKREFVRAAQSYVSYKGYKSERVLRNIDDSKVIVIGKDDSHHLRKKASEIRNHIDEELGVLSEVESNDSLTYLYVRDFKILGCIVVERIQRASRIIVEANLTSRSSDEDVAKNIMYCDTKTSEEAVLGVSRMWCHSQHRRKLIVSTLIDIARDTLVYGYVVPLSKVAFSQPTMDGKLFARKYIRVDTFLVYKNTL</sequence>
<dbReference type="GO" id="GO:0008270">
    <property type="term" value="F:zinc ion binding"/>
    <property type="evidence" value="ECO:0007669"/>
    <property type="project" value="UniProtKB-KW"/>
</dbReference>